<evidence type="ECO:0000256" key="3">
    <source>
        <dbReference type="ARBA" id="ARBA00022833"/>
    </source>
</evidence>
<dbReference type="InterPro" id="IPR058648">
    <property type="entry name" value="HH_CzcB-like"/>
</dbReference>
<dbReference type="InterPro" id="IPR051909">
    <property type="entry name" value="MFP_Cation_Efflux"/>
</dbReference>
<dbReference type="InterPro" id="IPR058647">
    <property type="entry name" value="BSH_CzcB-like"/>
</dbReference>
<evidence type="ECO:0000259" key="10">
    <source>
        <dbReference type="Pfam" id="PF25973"/>
    </source>
</evidence>
<evidence type="ECO:0000256" key="4">
    <source>
        <dbReference type="ARBA" id="ARBA00043263"/>
    </source>
</evidence>
<feature type="region of interest" description="Disordered" evidence="6">
    <location>
        <begin position="25"/>
        <end position="50"/>
    </location>
</feature>
<evidence type="ECO:0000256" key="2">
    <source>
        <dbReference type="ARBA" id="ARBA00022448"/>
    </source>
</evidence>
<dbReference type="FunFam" id="2.40.420.20:FF:000006">
    <property type="entry name" value="RND family efflux transporter MFP subunit"/>
    <property type="match status" value="1"/>
</dbReference>
<keyword evidence="4" id="KW-0105">Cadmium resistance</keyword>
<dbReference type="GO" id="GO:0060003">
    <property type="term" value="P:copper ion export"/>
    <property type="evidence" value="ECO:0007669"/>
    <property type="project" value="TreeGrafter"/>
</dbReference>
<feature type="domain" description="CzcB-like barrel-sandwich hybrid" evidence="10">
    <location>
        <begin position="97"/>
        <end position="247"/>
    </location>
</feature>
<evidence type="ECO:0000256" key="5">
    <source>
        <dbReference type="ARBA" id="ARBA00058766"/>
    </source>
</evidence>
<evidence type="ECO:0000313" key="13">
    <source>
        <dbReference type="Proteomes" id="UP000217343"/>
    </source>
</evidence>
<feature type="domain" description="CusB-like beta-barrel" evidence="9">
    <location>
        <begin position="250"/>
        <end position="326"/>
    </location>
</feature>
<dbReference type="Proteomes" id="UP000217343">
    <property type="component" value="Chromosome"/>
</dbReference>
<dbReference type="AlphaFoldDB" id="A0A250JXB0"/>
<dbReference type="GO" id="GO:0046686">
    <property type="term" value="P:response to cadmium ion"/>
    <property type="evidence" value="ECO:0007669"/>
    <property type="project" value="UniProtKB-KW"/>
</dbReference>
<protein>
    <submittedName>
        <fullName evidence="12">Hemolysin D</fullName>
    </submittedName>
</protein>
<dbReference type="GO" id="GO:0022857">
    <property type="term" value="F:transmembrane transporter activity"/>
    <property type="evidence" value="ECO:0007669"/>
    <property type="project" value="InterPro"/>
</dbReference>
<evidence type="ECO:0000259" key="9">
    <source>
        <dbReference type="Pfam" id="PF25954"/>
    </source>
</evidence>
<dbReference type="InterPro" id="IPR006143">
    <property type="entry name" value="RND_pump_MFP"/>
</dbReference>
<evidence type="ECO:0000259" key="11">
    <source>
        <dbReference type="Pfam" id="PF25975"/>
    </source>
</evidence>
<dbReference type="Gene3D" id="1.10.287.470">
    <property type="entry name" value="Helix hairpin bin"/>
    <property type="match status" value="1"/>
</dbReference>
<feature type="domain" description="CzcB-like C-terminal circularly permuted SH3-like" evidence="11">
    <location>
        <begin position="337"/>
        <end position="398"/>
    </location>
</feature>
<sequence>MKASRRLPTCLLATALLAFSCSDKKPTPAHDESGHDHGADQAPHRDEGEAARGHDALVTLTPEAARAAQVSLATAQVKPLVSGLSVPARITFTQGGVAKVASRVPGRLDSVAVALGQKVKRGQVLGYLDSPELGQARADYLSAATKARVAESNFKREEELLAKGITSEREMREAESAFVTAQAERNAADGRLHALGLSDEEIALLRGNDHYSSRFPAISPLSGTVVEIQGTLGQAVEATTPLFTVADLTQLWAMLDLAESQLSRVQTGQRVALTVQALPGQQFEGEVGYIGDIVDEKTRTIPVRVVVDNTDRRLKPGMFAQATIATGAEAPGANSRVVIPRQAVQQVQGEQVVFVPLSETRFRPRDVRTGASSASEVEILSGLEPGESYVSQGAFILKSELSKESLGEGHSH</sequence>
<dbReference type="InterPro" id="IPR058792">
    <property type="entry name" value="Beta-barrel_RND_2"/>
</dbReference>
<dbReference type="Pfam" id="PF25954">
    <property type="entry name" value="Beta-barrel_RND_2"/>
    <property type="match status" value="1"/>
</dbReference>
<dbReference type="Gene3D" id="2.40.420.20">
    <property type="match status" value="1"/>
</dbReference>
<feature type="chain" id="PRO_5012919473" evidence="7">
    <location>
        <begin position="21"/>
        <end position="412"/>
    </location>
</feature>
<dbReference type="PROSITE" id="PS51257">
    <property type="entry name" value="PROKAR_LIPOPROTEIN"/>
    <property type="match status" value="1"/>
</dbReference>
<comment type="similarity">
    <text evidence="1">Belongs to the membrane fusion protein (MFP) (TC 8.A.1) family.</text>
</comment>
<evidence type="ECO:0000313" key="12">
    <source>
        <dbReference type="EMBL" id="ATB47981.1"/>
    </source>
</evidence>
<dbReference type="RefSeq" id="WP_095958990.1">
    <property type="nucleotide sequence ID" value="NZ_CP022203.1"/>
</dbReference>
<keyword evidence="2" id="KW-0813">Transport</keyword>
<reference evidence="12 13" key="1">
    <citation type="submission" date="2017-06" db="EMBL/GenBank/DDBJ databases">
        <title>Sequencing and comparative analysis of myxobacterial genomes.</title>
        <authorList>
            <person name="Rupp O."/>
            <person name="Goesmann A."/>
            <person name="Sogaard-Andersen L."/>
        </authorList>
    </citation>
    <scope>NUCLEOTIDE SEQUENCE [LARGE SCALE GENOMIC DNA]</scope>
    <source>
        <strain evidence="12 13">DSM 14697</strain>
    </source>
</reference>
<keyword evidence="13" id="KW-1185">Reference proteome</keyword>
<name>A0A250JXB0_9BACT</name>
<dbReference type="GO" id="GO:0015679">
    <property type="term" value="P:plasma membrane copper ion transport"/>
    <property type="evidence" value="ECO:0007669"/>
    <property type="project" value="TreeGrafter"/>
</dbReference>
<accession>A0A250JXB0</accession>
<dbReference type="PANTHER" id="PTHR30097:SF4">
    <property type="entry name" value="SLR6042 PROTEIN"/>
    <property type="match status" value="1"/>
</dbReference>
<evidence type="ECO:0000256" key="1">
    <source>
        <dbReference type="ARBA" id="ARBA00009477"/>
    </source>
</evidence>
<dbReference type="NCBIfam" id="TIGR01730">
    <property type="entry name" value="RND_mfp"/>
    <property type="match status" value="1"/>
</dbReference>
<dbReference type="GO" id="GO:0046914">
    <property type="term" value="F:transition metal ion binding"/>
    <property type="evidence" value="ECO:0007669"/>
    <property type="project" value="TreeGrafter"/>
</dbReference>
<dbReference type="SUPFAM" id="SSF111369">
    <property type="entry name" value="HlyD-like secretion proteins"/>
    <property type="match status" value="1"/>
</dbReference>
<proteinExistence type="inferred from homology"/>
<dbReference type="KEGG" id="mmas:MYMAC_003604"/>
<keyword evidence="3" id="KW-0862">Zinc</keyword>
<dbReference type="PANTHER" id="PTHR30097">
    <property type="entry name" value="CATION EFFLUX SYSTEM PROTEIN CUSB"/>
    <property type="match status" value="1"/>
</dbReference>
<dbReference type="GO" id="GO:0016020">
    <property type="term" value="C:membrane"/>
    <property type="evidence" value="ECO:0007669"/>
    <property type="project" value="InterPro"/>
</dbReference>
<gene>
    <name evidence="12" type="ORF">MYMAC_003604</name>
</gene>
<comment type="function">
    <text evidence="5">CzcA and CzcB together would act in zinc efflux nearly as effectively as the complete czc efflux system (CzcABC). The CzcB protein is thought to funnel zinc cations to the CzcA transport protein.</text>
</comment>
<dbReference type="Gene3D" id="2.40.50.100">
    <property type="match status" value="1"/>
</dbReference>
<dbReference type="Gene3D" id="2.40.30.170">
    <property type="match status" value="1"/>
</dbReference>
<evidence type="ECO:0000256" key="7">
    <source>
        <dbReference type="SAM" id="SignalP"/>
    </source>
</evidence>
<dbReference type="EMBL" id="CP022203">
    <property type="protein sequence ID" value="ATB47981.1"/>
    <property type="molecule type" value="Genomic_DNA"/>
</dbReference>
<feature type="domain" description="CzcB-like alpha-helical hairpin" evidence="8">
    <location>
        <begin position="135"/>
        <end position="194"/>
    </location>
</feature>
<organism evidence="12 13">
    <name type="scientific">Corallococcus macrosporus DSM 14697</name>
    <dbReference type="NCBI Taxonomy" id="1189310"/>
    <lineage>
        <taxon>Bacteria</taxon>
        <taxon>Pseudomonadati</taxon>
        <taxon>Myxococcota</taxon>
        <taxon>Myxococcia</taxon>
        <taxon>Myxococcales</taxon>
        <taxon>Cystobacterineae</taxon>
        <taxon>Myxococcaceae</taxon>
        <taxon>Corallococcus</taxon>
    </lineage>
</organism>
<evidence type="ECO:0000256" key="6">
    <source>
        <dbReference type="SAM" id="MobiDB-lite"/>
    </source>
</evidence>
<dbReference type="Pfam" id="PF25975">
    <property type="entry name" value="CzcB_C"/>
    <property type="match status" value="1"/>
</dbReference>
<feature type="signal peptide" evidence="7">
    <location>
        <begin position="1"/>
        <end position="20"/>
    </location>
</feature>
<dbReference type="InterPro" id="IPR058649">
    <property type="entry name" value="CzcB_C"/>
</dbReference>
<keyword evidence="7" id="KW-0732">Signal</keyword>
<evidence type="ECO:0000259" key="8">
    <source>
        <dbReference type="Pfam" id="PF25893"/>
    </source>
</evidence>
<dbReference type="OrthoDB" id="9806939at2"/>
<dbReference type="Pfam" id="PF25893">
    <property type="entry name" value="HH_CzcB"/>
    <property type="match status" value="1"/>
</dbReference>
<dbReference type="Pfam" id="PF25973">
    <property type="entry name" value="BSH_CzcB"/>
    <property type="match status" value="1"/>
</dbReference>
<dbReference type="GO" id="GO:0030288">
    <property type="term" value="C:outer membrane-bounded periplasmic space"/>
    <property type="evidence" value="ECO:0007669"/>
    <property type="project" value="TreeGrafter"/>
</dbReference>
<dbReference type="FunFam" id="2.40.30.170:FF:000010">
    <property type="entry name" value="Efflux RND transporter periplasmic adaptor subunit"/>
    <property type="match status" value="1"/>
</dbReference>